<dbReference type="GO" id="GO:0046452">
    <property type="term" value="P:dihydrofolate metabolic process"/>
    <property type="evidence" value="ECO:0007669"/>
    <property type="project" value="TreeGrafter"/>
</dbReference>
<name>A0A545T0V5_9PROT</name>
<dbReference type="PANTHER" id="PTHR48069:SF3">
    <property type="entry name" value="DIHYDROFOLATE REDUCTASE"/>
    <property type="match status" value="1"/>
</dbReference>
<comment type="function">
    <text evidence="7 8">Key enzyme in folate metabolism. Catalyzes an essential reaction for de novo glycine and purine synthesis, and for DNA precursor synthesis.</text>
</comment>
<comment type="similarity">
    <text evidence="2 8 9">Belongs to the dihydrofolate reductase family.</text>
</comment>
<dbReference type="GO" id="GO:0006730">
    <property type="term" value="P:one-carbon metabolic process"/>
    <property type="evidence" value="ECO:0007669"/>
    <property type="project" value="UniProtKB-KW"/>
</dbReference>
<dbReference type="PRINTS" id="PR00070">
    <property type="entry name" value="DHFR"/>
</dbReference>
<dbReference type="GO" id="GO:0046654">
    <property type="term" value="P:tetrahydrofolate biosynthetic process"/>
    <property type="evidence" value="ECO:0007669"/>
    <property type="project" value="UniProtKB-UniPathway"/>
</dbReference>
<feature type="domain" description="DHFR" evidence="10">
    <location>
        <begin position="7"/>
        <end position="171"/>
    </location>
</feature>
<evidence type="ECO:0000313" key="12">
    <source>
        <dbReference type="Proteomes" id="UP000315252"/>
    </source>
</evidence>
<evidence type="ECO:0000256" key="4">
    <source>
        <dbReference type="ARBA" id="ARBA00022563"/>
    </source>
</evidence>
<dbReference type="GO" id="GO:0005829">
    <property type="term" value="C:cytosol"/>
    <property type="evidence" value="ECO:0007669"/>
    <property type="project" value="TreeGrafter"/>
</dbReference>
<evidence type="ECO:0000256" key="1">
    <source>
        <dbReference type="ARBA" id="ARBA00004903"/>
    </source>
</evidence>
<dbReference type="SUPFAM" id="SSF53597">
    <property type="entry name" value="Dihydrofolate reductase-like"/>
    <property type="match status" value="1"/>
</dbReference>
<proteinExistence type="inferred from homology"/>
<dbReference type="EMBL" id="VHSH01000015">
    <property type="protein sequence ID" value="TQV70853.1"/>
    <property type="molecule type" value="Genomic_DNA"/>
</dbReference>
<dbReference type="InterPro" id="IPR017925">
    <property type="entry name" value="DHFR_CS"/>
</dbReference>
<evidence type="ECO:0000259" key="10">
    <source>
        <dbReference type="PROSITE" id="PS51330"/>
    </source>
</evidence>
<dbReference type="PROSITE" id="PS51330">
    <property type="entry name" value="DHFR_2"/>
    <property type="match status" value="1"/>
</dbReference>
<dbReference type="OrthoDB" id="9804315at2"/>
<gene>
    <name evidence="11" type="ORF">FKG95_27445</name>
</gene>
<dbReference type="UniPathway" id="UPA00077">
    <property type="reaction ID" value="UER00158"/>
</dbReference>
<dbReference type="RefSeq" id="WP_142899660.1">
    <property type="nucleotide sequence ID" value="NZ_ML660066.1"/>
</dbReference>
<dbReference type="InterPro" id="IPR012259">
    <property type="entry name" value="DHFR"/>
</dbReference>
<evidence type="ECO:0000256" key="2">
    <source>
        <dbReference type="ARBA" id="ARBA00009539"/>
    </source>
</evidence>
<dbReference type="GO" id="GO:0046655">
    <property type="term" value="P:folic acid metabolic process"/>
    <property type="evidence" value="ECO:0007669"/>
    <property type="project" value="TreeGrafter"/>
</dbReference>
<dbReference type="InterPro" id="IPR001796">
    <property type="entry name" value="DHFR_dom"/>
</dbReference>
<dbReference type="GO" id="GO:0004146">
    <property type="term" value="F:dihydrofolate reductase activity"/>
    <property type="evidence" value="ECO:0007669"/>
    <property type="project" value="UniProtKB-EC"/>
</dbReference>
<keyword evidence="12" id="KW-1185">Reference proteome</keyword>
<reference evidence="11 12" key="1">
    <citation type="submission" date="2019-06" db="EMBL/GenBank/DDBJ databases">
        <title>Whole genome sequence for Rhodospirillaceae sp. R148.</title>
        <authorList>
            <person name="Wang G."/>
        </authorList>
    </citation>
    <scope>NUCLEOTIDE SEQUENCE [LARGE SCALE GENOMIC DNA]</scope>
    <source>
        <strain evidence="11 12">R148</strain>
    </source>
</reference>
<dbReference type="PROSITE" id="PS00075">
    <property type="entry name" value="DHFR_1"/>
    <property type="match status" value="1"/>
</dbReference>
<comment type="catalytic activity">
    <reaction evidence="8">
        <text>(6S)-5,6,7,8-tetrahydrofolate + NADP(+) = 7,8-dihydrofolate + NADPH + H(+)</text>
        <dbReference type="Rhea" id="RHEA:15009"/>
        <dbReference type="ChEBI" id="CHEBI:15378"/>
        <dbReference type="ChEBI" id="CHEBI:57451"/>
        <dbReference type="ChEBI" id="CHEBI:57453"/>
        <dbReference type="ChEBI" id="CHEBI:57783"/>
        <dbReference type="ChEBI" id="CHEBI:58349"/>
        <dbReference type="EC" id="1.5.1.3"/>
    </reaction>
</comment>
<dbReference type="EC" id="1.5.1.3" evidence="3 8"/>
<evidence type="ECO:0000256" key="6">
    <source>
        <dbReference type="ARBA" id="ARBA00023002"/>
    </source>
</evidence>
<dbReference type="GO" id="GO:0070401">
    <property type="term" value="F:NADP+ binding"/>
    <property type="evidence" value="ECO:0007669"/>
    <property type="project" value="UniProtKB-ARBA"/>
</dbReference>
<evidence type="ECO:0000256" key="5">
    <source>
        <dbReference type="ARBA" id="ARBA00022857"/>
    </source>
</evidence>
<dbReference type="Gene3D" id="3.40.430.10">
    <property type="entry name" value="Dihydrofolate Reductase, subunit A"/>
    <property type="match status" value="1"/>
</dbReference>
<evidence type="ECO:0000256" key="8">
    <source>
        <dbReference type="PIRNR" id="PIRNR000194"/>
    </source>
</evidence>
<dbReference type="PIRSF" id="PIRSF000194">
    <property type="entry name" value="DHFR"/>
    <property type="match status" value="1"/>
</dbReference>
<evidence type="ECO:0000256" key="9">
    <source>
        <dbReference type="RuleBase" id="RU004474"/>
    </source>
</evidence>
<keyword evidence="6 8" id="KW-0560">Oxidoreductase</keyword>
<dbReference type="PANTHER" id="PTHR48069">
    <property type="entry name" value="DIHYDROFOLATE REDUCTASE"/>
    <property type="match status" value="1"/>
</dbReference>
<comment type="caution">
    <text evidence="11">The sequence shown here is derived from an EMBL/GenBank/DDBJ whole genome shotgun (WGS) entry which is preliminary data.</text>
</comment>
<sequence length="173" mass="18955">MGSSAPRLAMIWAMSENRVIGRDNALPWRLSADLKYFKAVTMGKPVIMGRRTFESIGRPLPGRTNIIVTRQPDYRAEGIVVVNDVDAAIAEGRLAAEATGADEIMVIGGAEIYALMLNRAQRLYITEISGQFDGDAFFPEFDPEGWLETSREQHGSNEDGQPAHSFVVLNAVG</sequence>
<organism evidence="11 12">
    <name type="scientific">Denitrobaculum tricleocarpae</name>
    <dbReference type="NCBI Taxonomy" id="2591009"/>
    <lineage>
        <taxon>Bacteria</taxon>
        <taxon>Pseudomonadati</taxon>
        <taxon>Pseudomonadota</taxon>
        <taxon>Alphaproteobacteria</taxon>
        <taxon>Rhodospirillales</taxon>
        <taxon>Rhodospirillaceae</taxon>
        <taxon>Denitrobaculum</taxon>
    </lineage>
</organism>
<comment type="pathway">
    <text evidence="1 8">Cofactor biosynthesis; tetrahydrofolate biosynthesis; 5,6,7,8-tetrahydrofolate from 7,8-dihydrofolate: step 1/1.</text>
</comment>
<evidence type="ECO:0000256" key="7">
    <source>
        <dbReference type="ARBA" id="ARBA00025067"/>
    </source>
</evidence>
<evidence type="ECO:0000256" key="3">
    <source>
        <dbReference type="ARBA" id="ARBA00012856"/>
    </source>
</evidence>
<evidence type="ECO:0000313" key="11">
    <source>
        <dbReference type="EMBL" id="TQV70853.1"/>
    </source>
</evidence>
<dbReference type="Pfam" id="PF00186">
    <property type="entry name" value="DHFR_1"/>
    <property type="match status" value="1"/>
</dbReference>
<dbReference type="FunFam" id="3.40.430.10:FF:000001">
    <property type="entry name" value="Dihydrofolate reductase"/>
    <property type="match status" value="1"/>
</dbReference>
<dbReference type="CDD" id="cd00209">
    <property type="entry name" value="DHFR"/>
    <property type="match status" value="1"/>
</dbReference>
<keyword evidence="5 8" id="KW-0521">NADP</keyword>
<dbReference type="Proteomes" id="UP000315252">
    <property type="component" value="Unassembled WGS sequence"/>
</dbReference>
<dbReference type="AlphaFoldDB" id="A0A545T0V5"/>
<accession>A0A545T0V5</accession>
<keyword evidence="4 8" id="KW-0554">One-carbon metabolism</keyword>
<dbReference type="InterPro" id="IPR024072">
    <property type="entry name" value="DHFR-like_dom_sf"/>
</dbReference>
<protein>
    <recommendedName>
        <fullName evidence="3 8">Dihydrofolate reductase</fullName>
        <ecNumber evidence="3 8">1.5.1.3</ecNumber>
    </recommendedName>
</protein>